<dbReference type="SUPFAM" id="SSF53098">
    <property type="entry name" value="Ribonuclease H-like"/>
    <property type="match status" value="1"/>
</dbReference>
<dbReference type="Proteomes" id="UP000606991">
    <property type="component" value="Unassembled WGS sequence"/>
</dbReference>
<feature type="region of interest" description="Disordered" evidence="1">
    <location>
        <begin position="243"/>
        <end position="264"/>
    </location>
</feature>
<name>A0A934N2W7_9BACT</name>
<gene>
    <name evidence="3" type="ORF">JF886_04335</name>
</gene>
<sequence>MNSRDLDDLLPELEAFHARFGSFFCRTEGRTAAQRYLGGLLLPLERKNVENIAEQVEMPIRGLQQFISVSPWDDDGCIDEVQRFVGEHLGAENGVLILDDTGFAKKGTWSAGVGRQYSGTLGRTDNCQVGVFLAYASDKGHTLVDRRLYLMRDWFEDTSAARRRRAHIPDDVTFHTKLELGAAMVRHAHEAGHLGYQWVTGDAAYGDSHDLRALVDALDRWYCFEVSSNSDVWCDQPAWAVPARRGGHGRPSTQRRPTSSSPRSLTVAQVAAGLDDTAWVRHRIKEGAKGPREYEFARRRVIEKRHRRPGPESWLMLRRPVGGGEIKFYLSNAPATMTLAEMAWTGCLRWTIEENFELAKGEVGLDHYEVTKLRGWYHHMTMSLMALAFLKSVQRRWGKKIDRPQRSRGAPAARGGPAARRMERAHRTGVAGRAAEAQGVCHRVAPPSVAA</sequence>
<reference evidence="3 4" key="1">
    <citation type="submission" date="2020-10" db="EMBL/GenBank/DDBJ databases">
        <title>Ca. Dormibacterota MAGs.</title>
        <authorList>
            <person name="Montgomery K."/>
        </authorList>
    </citation>
    <scope>NUCLEOTIDE SEQUENCE [LARGE SCALE GENOMIC DNA]</scope>
    <source>
        <strain evidence="3">SC8812_S17_18</strain>
    </source>
</reference>
<organism evidence="3 4">
    <name type="scientific">Candidatus Aeolococcus gillhamiae</name>
    <dbReference type="NCBI Taxonomy" id="3127015"/>
    <lineage>
        <taxon>Bacteria</taxon>
        <taxon>Bacillati</taxon>
        <taxon>Candidatus Dormiibacterota</taxon>
        <taxon>Candidatus Dormibacteria</taxon>
        <taxon>Candidatus Aeolococcales</taxon>
        <taxon>Candidatus Aeolococcaceae</taxon>
        <taxon>Candidatus Aeolococcus</taxon>
    </lineage>
</organism>
<feature type="region of interest" description="Disordered" evidence="1">
    <location>
        <begin position="400"/>
        <end position="437"/>
    </location>
</feature>
<dbReference type="InterPro" id="IPR038721">
    <property type="entry name" value="IS701-like_DDE_dom"/>
</dbReference>
<dbReference type="Pfam" id="PF13546">
    <property type="entry name" value="DDE_5"/>
    <property type="match status" value="1"/>
</dbReference>
<dbReference type="RefSeq" id="WP_337309980.1">
    <property type="nucleotide sequence ID" value="NZ_JAEKNS010000050.1"/>
</dbReference>
<evidence type="ECO:0000259" key="2">
    <source>
        <dbReference type="Pfam" id="PF13546"/>
    </source>
</evidence>
<dbReference type="AlphaFoldDB" id="A0A934N2W7"/>
<dbReference type="InterPro" id="IPR039365">
    <property type="entry name" value="IS701-like"/>
</dbReference>
<evidence type="ECO:0000313" key="4">
    <source>
        <dbReference type="Proteomes" id="UP000606991"/>
    </source>
</evidence>
<dbReference type="EMBL" id="JAEKNS010000050">
    <property type="protein sequence ID" value="MBJ7594081.1"/>
    <property type="molecule type" value="Genomic_DNA"/>
</dbReference>
<dbReference type="InterPro" id="IPR012337">
    <property type="entry name" value="RNaseH-like_sf"/>
</dbReference>
<evidence type="ECO:0000313" key="3">
    <source>
        <dbReference type="EMBL" id="MBJ7594081.1"/>
    </source>
</evidence>
<comment type="caution">
    <text evidence="3">The sequence shown here is derived from an EMBL/GenBank/DDBJ whole genome shotgun (WGS) entry which is preliminary data.</text>
</comment>
<dbReference type="PANTHER" id="PTHR33627">
    <property type="entry name" value="TRANSPOSASE"/>
    <property type="match status" value="1"/>
</dbReference>
<accession>A0A934N2W7</accession>
<feature type="domain" description="Transposase IS701-like DDE" evidence="2">
    <location>
        <begin position="24"/>
        <end position="290"/>
    </location>
</feature>
<dbReference type="NCBIfam" id="NF033540">
    <property type="entry name" value="transpos_IS701"/>
    <property type="match status" value="1"/>
</dbReference>
<protein>
    <submittedName>
        <fullName evidence="3">IS701 family transposase</fullName>
    </submittedName>
</protein>
<evidence type="ECO:0000256" key="1">
    <source>
        <dbReference type="SAM" id="MobiDB-lite"/>
    </source>
</evidence>
<feature type="compositionally biased region" description="Low complexity" evidence="1">
    <location>
        <begin position="250"/>
        <end position="264"/>
    </location>
</feature>
<feature type="compositionally biased region" description="Low complexity" evidence="1">
    <location>
        <begin position="407"/>
        <end position="419"/>
    </location>
</feature>
<proteinExistence type="predicted"/>
<dbReference type="PANTHER" id="PTHR33627:SF1">
    <property type="entry name" value="TRANSPOSASE"/>
    <property type="match status" value="1"/>
</dbReference>